<dbReference type="AlphaFoldDB" id="A0A1Y1ZU42"/>
<sequence>EIIAVSLKQNPAFSALSYPWGASKQDQEIELNGSSFYISGSLLDAILQFQVEDDSSQKLFWVDAVCVSQ</sequence>
<dbReference type="OrthoDB" id="194358at2759"/>
<dbReference type="PANTHER" id="PTHR24148:SF73">
    <property type="entry name" value="HET DOMAIN PROTEIN (AFU_ORTHOLOGUE AFUA_8G01020)"/>
    <property type="match status" value="1"/>
</dbReference>
<dbReference type="InterPro" id="IPR010730">
    <property type="entry name" value="HET"/>
</dbReference>
<dbReference type="Proteomes" id="UP000193144">
    <property type="component" value="Unassembled WGS sequence"/>
</dbReference>
<organism evidence="2 3">
    <name type="scientific">Clohesyomyces aquaticus</name>
    <dbReference type="NCBI Taxonomy" id="1231657"/>
    <lineage>
        <taxon>Eukaryota</taxon>
        <taxon>Fungi</taxon>
        <taxon>Dikarya</taxon>
        <taxon>Ascomycota</taxon>
        <taxon>Pezizomycotina</taxon>
        <taxon>Dothideomycetes</taxon>
        <taxon>Pleosporomycetidae</taxon>
        <taxon>Pleosporales</taxon>
        <taxon>Lindgomycetaceae</taxon>
        <taxon>Clohesyomyces</taxon>
    </lineage>
</organism>
<dbReference type="PANTHER" id="PTHR24148">
    <property type="entry name" value="ANKYRIN REPEAT DOMAIN-CONTAINING PROTEIN 39 HOMOLOG-RELATED"/>
    <property type="match status" value="1"/>
</dbReference>
<feature type="domain" description="Heterokaryon incompatibility" evidence="1">
    <location>
        <begin position="13"/>
        <end position="69"/>
    </location>
</feature>
<feature type="non-terminal residue" evidence="2">
    <location>
        <position position="69"/>
    </location>
</feature>
<proteinExistence type="predicted"/>
<evidence type="ECO:0000259" key="1">
    <source>
        <dbReference type="Pfam" id="PF06985"/>
    </source>
</evidence>
<dbReference type="EMBL" id="MCFA01000039">
    <property type="protein sequence ID" value="ORY13734.1"/>
    <property type="molecule type" value="Genomic_DNA"/>
</dbReference>
<keyword evidence="3" id="KW-1185">Reference proteome</keyword>
<comment type="caution">
    <text evidence="2">The sequence shown here is derived from an EMBL/GenBank/DDBJ whole genome shotgun (WGS) entry which is preliminary data.</text>
</comment>
<evidence type="ECO:0000313" key="2">
    <source>
        <dbReference type="EMBL" id="ORY13734.1"/>
    </source>
</evidence>
<protein>
    <recommendedName>
        <fullName evidence="1">Heterokaryon incompatibility domain-containing protein</fullName>
    </recommendedName>
</protein>
<evidence type="ECO:0000313" key="3">
    <source>
        <dbReference type="Proteomes" id="UP000193144"/>
    </source>
</evidence>
<accession>A0A1Y1ZU42</accession>
<gene>
    <name evidence="2" type="ORF">BCR34DRAFT_461395</name>
</gene>
<reference evidence="2 3" key="1">
    <citation type="submission" date="2016-07" db="EMBL/GenBank/DDBJ databases">
        <title>Pervasive Adenine N6-methylation of Active Genes in Fungi.</title>
        <authorList>
            <consortium name="DOE Joint Genome Institute"/>
            <person name="Mondo S.J."/>
            <person name="Dannebaum R.O."/>
            <person name="Kuo R.C."/>
            <person name="Labutti K."/>
            <person name="Haridas S."/>
            <person name="Kuo A."/>
            <person name="Salamov A."/>
            <person name="Ahrendt S.R."/>
            <person name="Lipzen A."/>
            <person name="Sullivan W."/>
            <person name="Andreopoulos W.B."/>
            <person name="Clum A."/>
            <person name="Lindquist E."/>
            <person name="Daum C."/>
            <person name="Ramamoorthy G.K."/>
            <person name="Gryganskyi A."/>
            <person name="Culley D."/>
            <person name="Magnuson J.K."/>
            <person name="James T.Y."/>
            <person name="O'Malley M.A."/>
            <person name="Stajich J.E."/>
            <person name="Spatafora J.W."/>
            <person name="Visel A."/>
            <person name="Grigoriev I.V."/>
        </authorList>
    </citation>
    <scope>NUCLEOTIDE SEQUENCE [LARGE SCALE GENOMIC DNA]</scope>
    <source>
        <strain evidence="2 3">CBS 115471</strain>
    </source>
</reference>
<dbReference type="InterPro" id="IPR052895">
    <property type="entry name" value="HetReg/Transcr_Mod"/>
</dbReference>
<name>A0A1Y1ZU42_9PLEO</name>
<dbReference type="Pfam" id="PF06985">
    <property type="entry name" value="HET"/>
    <property type="match status" value="1"/>
</dbReference>
<feature type="non-terminal residue" evidence="2">
    <location>
        <position position="1"/>
    </location>
</feature>